<sequence>MASRTDRHHQSLLLSLPTEVLNGIFSFLTTDTLVNMSLTCHNARMIVAQLPTWSEDDLRFENHYDSSPKLEDAVKPALVVPQRVVLVMGATSPLVWFPSLWISSIT</sequence>
<evidence type="ECO:0000313" key="3">
    <source>
        <dbReference type="Proteomes" id="UP000070544"/>
    </source>
</evidence>
<dbReference type="SMART" id="SM00256">
    <property type="entry name" value="FBOX"/>
    <property type="match status" value="1"/>
</dbReference>
<reference evidence="2 3" key="1">
    <citation type="journal article" date="2015" name="Genome Biol. Evol.">
        <title>Phylogenomic analyses indicate that early fungi evolved digesting cell walls of algal ancestors of land plants.</title>
        <authorList>
            <person name="Chang Y."/>
            <person name="Wang S."/>
            <person name="Sekimoto S."/>
            <person name="Aerts A.L."/>
            <person name="Choi C."/>
            <person name="Clum A."/>
            <person name="LaButti K.M."/>
            <person name="Lindquist E.A."/>
            <person name="Yee Ngan C."/>
            <person name="Ohm R.A."/>
            <person name="Salamov A.A."/>
            <person name="Grigoriev I.V."/>
            <person name="Spatafora J.W."/>
            <person name="Berbee M.L."/>
        </authorList>
    </citation>
    <scope>NUCLEOTIDE SEQUENCE [LARGE SCALE GENOMIC DNA]</scope>
    <source>
        <strain evidence="2 3">JEL478</strain>
    </source>
</reference>
<dbReference type="InterPro" id="IPR001810">
    <property type="entry name" value="F-box_dom"/>
</dbReference>
<dbReference type="EMBL" id="KQ965778">
    <property type="protein sequence ID" value="KXS13422.1"/>
    <property type="molecule type" value="Genomic_DNA"/>
</dbReference>
<evidence type="ECO:0000259" key="1">
    <source>
        <dbReference type="PROSITE" id="PS50181"/>
    </source>
</evidence>
<name>A0A139A9C9_GONPJ</name>
<organism evidence="2 3">
    <name type="scientific">Gonapodya prolifera (strain JEL478)</name>
    <name type="common">Monoblepharis prolifera</name>
    <dbReference type="NCBI Taxonomy" id="1344416"/>
    <lineage>
        <taxon>Eukaryota</taxon>
        <taxon>Fungi</taxon>
        <taxon>Fungi incertae sedis</taxon>
        <taxon>Chytridiomycota</taxon>
        <taxon>Chytridiomycota incertae sedis</taxon>
        <taxon>Monoblepharidomycetes</taxon>
        <taxon>Monoblepharidales</taxon>
        <taxon>Gonapodyaceae</taxon>
        <taxon>Gonapodya</taxon>
    </lineage>
</organism>
<accession>A0A139A9C9</accession>
<dbReference type="Pfam" id="PF00646">
    <property type="entry name" value="F-box"/>
    <property type="match status" value="1"/>
</dbReference>
<proteinExistence type="predicted"/>
<keyword evidence="3" id="KW-1185">Reference proteome</keyword>
<dbReference type="OrthoDB" id="722566at2759"/>
<dbReference type="AlphaFoldDB" id="A0A139A9C9"/>
<dbReference type="SUPFAM" id="SSF81383">
    <property type="entry name" value="F-box domain"/>
    <property type="match status" value="1"/>
</dbReference>
<dbReference type="InterPro" id="IPR036047">
    <property type="entry name" value="F-box-like_dom_sf"/>
</dbReference>
<feature type="domain" description="F-box" evidence="1">
    <location>
        <begin position="10"/>
        <end position="56"/>
    </location>
</feature>
<dbReference type="PROSITE" id="PS50181">
    <property type="entry name" value="FBOX"/>
    <property type="match status" value="1"/>
</dbReference>
<dbReference type="Gene3D" id="1.20.1280.50">
    <property type="match status" value="1"/>
</dbReference>
<protein>
    <recommendedName>
        <fullName evidence="1">F-box domain-containing protein</fullName>
    </recommendedName>
</protein>
<dbReference type="CDD" id="cd09917">
    <property type="entry name" value="F-box_SF"/>
    <property type="match status" value="1"/>
</dbReference>
<gene>
    <name evidence="2" type="ORF">M427DRAFT_136594</name>
</gene>
<dbReference type="Proteomes" id="UP000070544">
    <property type="component" value="Unassembled WGS sequence"/>
</dbReference>
<evidence type="ECO:0000313" key="2">
    <source>
        <dbReference type="EMBL" id="KXS13422.1"/>
    </source>
</evidence>